<protein>
    <submittedName>
        <fullName evidence="1">Uncharacterized protein</fullName>
    </submittedName>
</protein>
<reference evidence="1" key="1">
    <citation type="submission" date="2018-10" db="EMBL/GenBank/DDBJ databases">
        <title>Hidden diversity of soil giant viruses.</title>
        <authorList>
            <person name="Schulz F."/>
            <person name="Alteio L."/>
            <person name="Goudeau D."/>
            <person name="Ryan E.M."/>
            <person name="Malmstrom R.R."/>
            <person name="Blanchard J."/>
            <person name="Woyke T."/>
        </authorList>
    </citation>
    <scope>NUCLEOTIDE SEQUENCE</scope>
    <source>
        <strain evidence="1">TEV1</strain>
    </source>
</reference>
<sequence>MLSLKLTTIKNEIGKMNEISGFKKMVNEHGRINKELNDCQEYVNNLIKTMNNNDSDSNDNNNVVDINDEQYAQYIDDLKSVSDIFDQIENVEDQMKLYFDSMNKIKMVTVYLNKRKMDIVTVE</sequence>
<proteinExistence type="predicted"/>
<name>A0A3G4ZNN5_9VIRU</name>
<accession>A0A3G4ZNN5</accession>
<dbReference type="EMBL" id="MK071985">
    <property type="protein sequence ID" value="AYV76496.1"/>
    <property type="molecule type" value="Genomic_DNA"/>
</dbReference>
<gene>
    <name evidence="1" type="ORF">Terrestrivirus7_49</name>
</gene>
<evidence type="ECO:0000313" key="1">
    <source>
        <dbReference type="EMBL" id="AYV76496.1"/>
    </source>
</evidence>
<organism evidence="1">
    <name type="scientific">Terrestrivirus sp</name>
    <dbReference type="NCBI Taxonomy" id="2487775"/>
    <lineage>
        <taxon>Viruses</taxon>
        <taxon>Varidnaviria</taxon>
        <taxon>Bamfordvirae</taxon>
        <taxon>Nucleocytoviricota</taxon>
        <taxon>Megaviricetes</taxon>
        <taxon>Imitervirales</taxon>
        <taxon>Mimiviridae</taxon>
        <taxon>Klosneuvirinae</taxon>
    </lineage>
</organism>